<dbReference type="SUPFAM" id="SSF48452">
    <property type="entry name" value="TPR-like"/>
    <property type="match status" value="1"/>
</dbReference>
<dbReference type="Proteomes" id="UP000618240">
    <property type="component" value="Unassembled WGS sequence"/>
</dbReference>
<accession>A0ABS8A201</accession>
<organism evidence="4 5">
    <name type="scientific">Chryseobacterium tagetis</name>
    <dbReference type="NCBI Taxonomy" id="2801334"/>
    <lineage>
        <taxon>Bacteria</taxon>
        <taxon>Pseudomonadati</taxon>
        <taxon>Bacteroidota</taxon>
        <taxon>Flavobacteriia</taxon>
        <taxon>Flavobacteriales</taxon>
        <taxon>Weeksellaceae</taxon>
        <taxon>Chryseobacterium group</taxon>
        <taxon>Chryseobacterium</taxon>
    </lineage>
</organism>
<dbReference type="RefSeq" id="WP_225689169.1">
    <property type="nucleotide sequence ID" value="NZ_JAERSE020000003.1"/>
</dbReference>
<keyword evidence="2" id="KW-1133">Transmembrane helix</keyword>
<keyword evidence="5" id="KW-1185">Reference proteome</keyword>
<gene>
    <name evidence="4" type="ORF">JI747_012485</name>
</gene>
<keyword evidence="2" id="KW-0472">Membrane</keyword>
<feature type="transmembrane region" description="Helical" evidence="2">
    <location>
        <begin position="382"/>
        <end position="401"/>
    </location>
</feature>
<dbReference type="PROSITE" id="PS01124">
    <property type="entry name" value="HTH_ARAC_FAMILY_2"/>
    <property type="match status" value="1"/>
</dbReference>
<comment type="caution">
    <text evidence="4">The sequence shown here is derived from an EMBL/GenBank/DDBJ whole genome shotgun (WGS) entry which is preliminary data.</text>
</comment>
<dbReference type="EMBL" id="JAERSE020000003">
    <property type="protein sequence ID" value="MCA6068004.1"/>
    <property type="molecule type" value="Genomic_DNA"/>
</dbReference>
<dbReference type="Gene3D" id="1.10.10.60">
    <property type="entry name" value="Homeodomain-like"/>
    <property type="match status" value="2"/>
</dbReference>
<dbReference type="InterPro" id="IPR011990">
    <property type="entry name" value="TPR-like_helical_dom_sf"/>
</dbReference>
<dbReference type="InterPro" id="IPR018060">
    <property type="entry name" value="HTH_AraC"/>
</dbReference>
<evidence type="ECO:0000256" key="1">
    <source>
        <dbReference type="SAM" id="Coils"/>
    </source>
</evidence>
<evidence type="ECO:0000259" key="3">
    <source>
        <dbReference type="PROSITE" id="PS01124"/>
    </source>
</evidence>
<evidence type="ECO:0000313" key="5">
    <source>
        <dbReference type="Proteomes" id="UP000618240"/>
    </source>
</evidence>
<dbReference type="SMART" id="SM00342">
    <property type="entry name" value="HTH_ARAC"/>
    <property type="match status" value="1"/>
</dbReference>
<name>A0ABS8A201_9FLAO</name>
<evidence type="ECO:0000313" key="4">
    <source>
        <dbReference type="EMBL" id="MCA6068004.1"/>
    </source>
</evidence>
<feature type="coiled-coil region" evidence="1">
    <location>
        <begin position="406"/>
        <end position="440"/>
    </location>
</feature>
<proteinExistence type="predicted"/>
<feature type="domain" description="HTH araC/xylS-type" evidence="3">
    <location>
        <begin position="451"/>
        <end position="559"/>
    </location>
</feature>
<dbReference type="Gene3D" id="1.25.40.10">
    <property type="entry name" value="Tetratricopeptide repeat domain"/>
    <property type="match status" value="1"/>
</dbReference>
<reference evidence="4 5" key="1">
    <citation type="submission" date="2021-09" db="EMBL/GenBank/DDBJ databases">
        <title>Genome sequencing and assembly of Chryseobacterium sp. RG1.</title>
        <authorList>
            <person name="Chhetri G."/>
        </authorList>
    </citation>
    <scope>NUCLEOTIDE SEQUENCE [LARGE SCALE GENOMIC DNA]</scope>
    <source>
        <strain evidence="4 5">RG1</strain>
    </source>
</reference>
<keyword evidence="2" id="KW-0812">Transmembrane</keyword>
<keyword evidence="1" id="KW-0175">Coiled coil</keyword>
<sequence>MMKLFNRFLVLFSFLVLGLVWEKAVPEQDYNSLRQQYFSLPENDRTAFDRGLDIFITKAGKEKNYEKLAQGYNDATFFINDKNQKLNYANKALKAALLSKNEDTIGSAYLKKGIVYYYNFRQFKKALNEYLFAYKYLENSKNRVLTYQNLYHIAEMKAYLGYNEEALGLFKKCMVFFSDHDINAKSPSKDYLNSLHQTIVCLQKLNHFEEADSYINKAFHLIKNNSSIKLQESYFYKSKGISELHKGNYKTSQNYFDKALPELISHDDFINISIIHFYQGLLFEKIDKKDLAFGLFKKIDSIFNRHQFVLPEVRPAFEYLLENKQNKINIKEELYYTKQLLKVDENLNGNFQYLAGKIHKEYDKHSLEVQQELLIEKEARTFYILLFTAILLICSIIFSIYKLMEHRNSKREYFALKHQLQQMENELNSIKDSASEIVEKPKLQIPNEITTQILLKLETFEKEKGFLQKRLTQSKLATQLQTNVNYLSQTINEHKGTNFNKYLGTLRINYITEQLHKNKLFLKYSVETLAQECGIASRQNFSDLFFDINGIRPTDFIRNLKQRHQIS</sequence>
<protein>
    <submittedName>
        <fullName evidence="4">AraC family transcriptional regulator</fullName>
    </submittedName>
</protein>
<dbReference type="Pfam" id="PF12833">
    <property type="entry name" value="HTH_18"/>
    <property type="match status" value="1"/>
</dbReference>
<evidence type="ECO:0000256" key="2">
    <source>
        <dbReference type="SAM" id="Phobius"/>
    </source>
</evidence>